<comment type="caution">
    <text evidence="2">The sequence shown here is derived from an EMBL/GenBank/DDBJ whole genome shotgun (WGS) entry which is preliminary data.</text>
</comment>
<dbReference type="EMBL" id="JAGHQM010001255">
    <property type="protein sequence ID" value="KAH0556037.1"/>
    <property type="molecule type" value="Genomic_DNA"/>
</dbReference>
<evidence type="ECO:0000313" key="2">
    <source>
        <dbReference type="EMBL" id="KAH0556037.1"/>
    </source>
</evidence>
<protein>
    <submittedName>
        <fullName evidence="2">Uncharacterized protein</fullName>
    </submittedName>
</protein>
<feature type="region of interest" description="Disordered" evidence="1">
    <location>
        <begin position="113"/>
        <end position="132"/>
    </location>
</feature>
<dbReference type="AlphaFoldDB" id="A0A9P8L847"/>
<gene>
    <name evidence="2" type="ORF">GP486_006023</name>
</gene>
<sequence length="288" mass="32554">MGVRREIPGVIRQGFTAYTQAVEKRLASHNFTQPFQLTEDPRQQDARTTWVEYLNYVYWRRDWHAAAMKAAEPQSCKARDELLRFDASPSSTTSTTGTLEEELSATRAELKTTRQQIRNFKGTKAHQREETAVRRQELRAQWVLGQLPLIETTSSLGREAARNDSNASSGKKRKVRGDHDTLARRQPMRRRQEVGHSGSTLDPEPETGKGSDIVMPDETAAAPTTAGSGLRRSQRRRVGDASKEALLSKPQSEARRTRKTQRQTRTLEDSLGSTASQKPRLRKRTSKV</sequence>
<dbReference type="Proteomes" id="UP000750711">
    <property type="component" value="Unassembled WGS sequence"/>
</dbReference>
<proteinExistence type="predicted"/>
<name>A0A9P8L847_9PEZI</name>
<evidence type="ECO:0000313" key="3">
    <source>
        <dbReference type="Proteomes" id="UP000750711"/>
    </source>
</evidence>
<organism evidence="2 3">
    <name type="scientific">Trichoglossum hirsutum</name>
    <dbReference type="NCBI Taxonomy" id="265104"/>
    <lineage>
        <taxon>Eukaryota</taxon>
        <taxon>Fungi</taxon>
        <taxon>Dikarya</taxon>
        <taxon>Ascomycota</taxon>
        <taxon>Pezizomycotina</taxon>
        <taxon>Geoglossomycetes</taxon>
        <taxon>Geoglossales</taxon>
        <taxon>Geoglossaceae</taxon>
        <taxon>Trichoglossum</taxon>
    </lineage>
</organism>
<keyword evidence="3" id="KW-1185">Reference proteome</keyword>
<evidence type="ECO:0000256" key="1">
    <source>
        <dbReference type="SAM" id="MobiDB-lite"/>
    </source>
</evidence>
<accession>A0A9P8L847</accession>
<feature type="compositionally biased region" description="Basic residues" evidence="1">
    <location>
        <begin position="279"/>
        <end position="288"/>
    </location>
</feature>
<reference evidence="2" key="1">
    <citation type="submission" date="2021-03" db="EMBL/GenBank/DDBJ databases">
        <title>Comparative genomics and phylogenomic investigation of the class Geoglossomycetes provide insights into ecological specialization and systematics.</title>
        <authorList>
            <person name="Melie T."/>
            <person name="Pirro S."/>
            <person name="Miller A.N."/>
            <person name="Quandt A."/>
        </authorList>
    </citation>
    <scope>NUCLEOTIDE SEQUENCE</scope>
    <source>
        <strain evidence="2">CAQ_001_2017</strain>
    </source>
</reference>
<feature type="region of interest" description="Disordered" evidence="1">
    <location>
        <begin position="155"/>
        <end position="288"/>
    </location>
</feature>